<evidence type="ECO:0000313" key="4">
    <source>
        <dbReference type="Proteomes" id="UP000289841"/>
    </source>
</evidence>
<proteinExistence type="predicted"/>
<feature type="domain" description="DUF4097" evidence="2">
    <location>
        <begin position="54"/>
        <end position="267"/>
    </location>
</feature>
<dbReference type="RefSeq" id="WP_026391111.1">
    <property type="nucleotide sequence ID" value="NZ_LR215048.1"/>
</dbReference>
<dbReference type="KEGG" id="aaxa:NCTC10138_01242"/>
<dbReference type="AlphaFoldDB" id="A0A449BEG8"/>
<dbReference type="InterPro" id="IPR025164">
    <property type="entry name" value="Toastrack_DUF4097"/>
</dbReference>
<evidence type="ECO:0000256" key="1">
    <source>
        <dbReference type="SAM" id="Phobius"/>
    </source>
</evidence>
<organism evidence="3 4">
    <name type="scientific">Haploplasma axanthum</name>
    <name type="common">Acholeplasma axanthum</name>
    <dbReference type="NCBI Taxonomy" id="29552"/>
    <lineage>
        <taxon>Bacteria</taxon>
        <taxon>Bacillati</taxon>
        <taxon>Mycoplasmatota</taxon>
        <taxon>Mollicutes</taxon>
        <taxon>Acholeplasmatales</taxon>
        <taxon>Acholeplasmataceae</taxon>
        <taxon>Haploplasma</taxon>
    </lineage>
</organism>
<sequence>MKIFKAIILFGFIIGALLIVIGFVAGGSISGVKDVFVWDSRYVKQENYLIDNSVNEIEINSDSRNIKINKTDEKNSFIEYYLYENKETIGFELNNNKLSIKQKDSRFKFPWVSIGGATKKVSTIIVNLTNDDVKKLKLTTSSGSVELENIKADFLDIKINSGSLKIENGVLNNTNVSIDSGSTTITKLTTNSAKFDVDSGRVSIAEIFGEILDINIDSGSIRITDNNIKKNKFKIDSGSIRVTDKREKNKIGYKAKTSSGSIKVFGEKYNELSDRLELFEIIYEINISSGSITIS</sequence>
<dbReference type="EMBL" id="LR215048">
    <property type="protein sequence ID" value="VEU80854.1"/>
    <property type="molecule type" value="Genomic_DNA"/>
</dbReference>
<keyword evidence="1" id="KW-1133">Transmembrane helix</keyword>
<protein>
    <recommendedName>
        <fullName evidence="2">DUF4097 domain-containing protein</fullName>
    </recommendedName>
</protein>
<reference evidence="3 4" key="1">
    <citation type="submission" date="2019-01" db="EMBL/GenBank/DDBJ databases">
        <authorList>
            <consortium name="Pathogen Informatics"/>
        </authorList>
    </citation>
    <scope>NUCLEOTIDE SEQUENCE [LARGE SCALE GENOMIC DNA]</scope>
    <source>
        <strain evidence="3 4">NCTC10138</strain>
    </source>
</reference>
<accession>A0A449BEG8</accession>
<dbReference type="Pfam" id="PF13349">
    <property type="entry name" value="DUF4097"/>
    <property type="match status" value="1"/>
</dbReference>
<evidence type="ECO:0000313" key="3">
    <source>
        <dbReference type="EMBL" id="VEU80854.1"/>
    </source>
</evidence>
<gene>
    <name evidence="3" type="ORF">NCTC10138_01242</name>
</gene>
<evidence type="ECO:0000259" key="2">
    <source>
        <dbReference type="Pfam" id="PF13349"/>
    </source>
</evidence>
<dbReference type="STRING" id="1278311.GCA_000428705_00233"/>
<feature type="transmembrane region" description="Helical" evidence="1">
    <location>
        <begin position="7"/>
        <end position="26"/>
    </location>
</feature>
<dbReference type="Proteomes" id="UP000289841">
    <property type="component" value="Chromosome"/>
</dbReference>
<keyword evidence="1" id="KW-0812">Transmembrane</keyword>
<keyword evidence="1" id="KW-0472">Membrane</keyword>
<keyword evidence="4" id="KW-1185">Reference proteome</keyword>
<name>A0A449BEG8_HAPAX</name>